<reference evidence="4" key="1">
    <citation type="submission" date="2020-10" db="EMBL/GenBank/DDBJ databases">
        <title>Unveiling of a novel bifunctional photoreceptor, Dualchrome1, isolated from a cosmopolitan green alga.</title>
        <authorList>
            <person name="Suzuki S."/>
            <person name="Kawachi M."/>
        </authorList>
    </citation>
    <scope>NUCLEOTIDE SEQUENCE</scope>
    <source>
        <strain evidence="4">NIES 2893</strain>
    </source>
</reference>
<evidence type="ECO:0000256" key="3">
    <source>
        <dbReference type="PIRSR" id="PIRSR606689-1"/>
    </source>
</evidence>
<evidence type="ECO:0000256" key="1">
    <source>
        <dbReference type="ARBA" id="ARBA00022741"/>
    </source>
</evidence>
<protein>
    <submittedName>
        <fullName evidence="4">ADP-ribosylation factor-like protein 8B-A</fullName>
    </submittedName>
</protein>
<evidence type="ECO:0000313" key="5">
    <source>
        <dbReference type="Proteomes" id="UP000660262"/>
    </source>
</evidence>
<dbReference type="GO" id="GO:0005525">
    <property type="term" value="F:GTP binding"/>
    <property type="evidence" value="ECO:0007669"/>
    <property type="project" value="UniProtKB-KW"/>
</dbReference>
<dbReference type="PANTHER" id="PTHR45732">
    <property type="entry name" value="ADP-RIBOSYLATION FACTOR-LIKE PROTEIN 8"/>
    <property type="match status" value="1"/>
</dbReference>
<accession>A0A830I0X9</accession>
<keyword evidence="1 3" id="KW-0547">Nucleotide-binding</keyword>
<dbReference type="GO" id="GO:0003924">
    <property type="term" value="F:GTPase activity"/>
    <property type="evidence" value="ECO:0007669"/>
    <property type="project" value="InterPro"/>
</dbReference>
<dbReference type="SUPFAM" id="SSF52540">
    <property type="entry name" value="P-loop containing nucleoside triphosphate hydrolases"/>
    <property type="match status" value="1"/>
</dbReference>
<dbReference type="PROSITE" id="PS51417">
    <property type="entry name" value="ARF"/>
    <property type="match status" value="1"/>
</dbReference>
<dbReference type="Pfam" id="PF00025">
    <property type="entry name" value="Arf"/>
    <property type="match status" value="1"/>
</dbReference>
<sequence length="108" mass="12142">MWERYCRGVQAIVYVVDSADHDAVEIARSELHELLSKPTLRGIPLLVLGNKSDLPNALGVSELIERLDLKSLSSSSGVPREVCCYSISCKLQRHIDITLEWLTKHAKR</sequence>
<keyword evidence="2 3" id="KW-0342">GTP-binding</keyword>
<organism evidence="4 5">
    <name type="scientific">Pycnococcus provasolii</name>
    <dbReference type="NCBI Taxonomy" id="41880"/>
    <lineage>
        <taxon>Eukaryota</taxon>
        <taxon>Viridiplantae</taxon>
        <taxon>Chlorophyta</taxon>
        <taxon>Pseudoscourfieldiophyceae</taxon>
        <taxon>Pseudoscourfieldiales</taxon>
        <taxon>Pycnococcaceae</taxon>
        <taxon>Pycnococcus</taxon>
    </lineage>
</organism>
<dbReference type="InterPro" id="IPR027417">
    <property type="entry name" value="P-loop_NTPase"/>
</dbReference>
<dbReference type="InterPro" id="IPR006689">
    <property type="entry name" value="Small_GTPase_ARF/SAR"/>
</dbReference>
<comment type="caution">
    <text evidence="4">The sequence shown here is derived from an EMBL/GenBank/DDBJ whole genome shotgun (WGS) entry which is preliminary data.</text>
</comment>
<feature type="binding site" evidence="3">
    <location>
        <begin position="50"/>
        <end position="53"/>
    </location>
    <ligand>
        <name>GTP</name>
        <dbReference type="ChEBI" id="CHEBI:37565"/>
    </ligand>
</feature>
<dbReference type="AlphaFoldDB" id="A0A830I0X9"/>
<dbReference type="PANTHER" id="PTHR45732:SF7">
    <property type="entry name" value="ADP-RIBOSYLATION FACTOR-LIKE PROTEIN 8"/>
    <property type="match status" value="1"/>
</dbReference>
<dbReference type="OrthoDB" id="2011769at2759"/>
<evidence type="ECO:0000256" key="2">
    <source>
        <dbReference type="ARBA" id="ARBA00023134"/>
    </source>
</evidence>
<proteinExistence type="predicted"/>
<dbReference type="EMBL" id="BNJQ01000034">
    <property type="protein sequence ID" value="GHP11381.1"/>
    <property type="molecule type" value="Genomic_DNA"/>
</dbReference>
<gene>
    <name evidence="4" type="ORF">PPROV_001010900</name>
</gene>
<keyword evidence="5" id="KW-1185">Reference proteome</keyword>
<dbReference type="Proteomes" id="UP000660262">
    <property type="component" value="Unassembled WGS sequence"/>
</dbReference>
<name>A0A830I0X9_9CHLO</name>
<dbReference type="Gene3D" id="3.40.50.300">
    <property type="entry name" value="P-loop containing nucleotide triphosphate hydrolases"/>
    <property type="match status" value="1"/>
</dbReference>
<evidence type="ECO:0000313" key="4">
    <source>
        <dbReference type="EMBL" id="GHP11381.1"/>
    </source>
</evidence>